<dbReference type="EMBL" id="KI894019">
    <property type="protein sequence ID" value="OCF27234.1"/>
    <property type="molecule type" value="Genomic_DNA"/>
</dbReference>
<evidence type="ECO:0000256" key="1">
    <source>
        <dbReference type="SAM" id="MobiDB-lite"/>
    </source>
</evidence>
<dbReference type="GeneID" id="30206473"/>
<keyword evidence="4" id="KW-1185">Reference proteome</keyword>
<sequence length="123" mass="12824">MSQPGDDDFNAVLARIARERAGRSESGTTNTGGGNTNTAATSNVGDNANTNTGATTNASSNSNTNAADTSKAGLVEREIREQSEQGRLNQTVYSELPDLNKILLNVDVQYSIGLSTAAEGIPY</sequence>
<dbReference type="EMBL" id="CP144542">
    <property type="protein sequence ID" value="WVW81381.1"/>
    <property type="molecule type" value="Genomic_DNA"/>
</dbReference>
<dbReference type="RefSeq" id="XP_019048304.1">
    <property type="nucleotide sequence ID" value="XM_019188742.1"/>
</dbReference>
<dbReference type="Proteomes" id="UP000092730">
    <property type="component" value="Chromosome 2"/>
</dbReference>
<dbReference type="KEGG" id="kbi:30206473"/>
<dbReference type="VEuPathDB" id="FungiDB:I302_02074"/>
<organism evidence="2">
    <name type="scientific">Kwoniella bestiolae CBS 10118</name>
    <dbReference type="NCBI Taxonomy" id="1296100"/>
    <lineage>
        <taxon>Eukaryota</taxon>
        <taxon>Fungi</taxon>
        <taxon>Dikarya</taxon>
        <taxon>Basidiomycota</taxon>
        <taxon>Agaricomycotina</taxon>
        <taxon>Tremellomycetes</taxon>
        <taxon>Tremellales</taxon>
        <taxon>Cryptococcaceae</taxon>
        <taxon>Kwoniella</taxon>
    </lineage>
</organism>
<evidence type="ECO:0000313" key="2">
    <source>
        <dbReference type="EMBL" id="OCF27234.1"/>
    </source>
</evidence>
<gene>
    <name evidence="2" type="ORF">I302_02074</name>
    <name evidence="3" type="ORF">I302_103373</name>
</gene>
<reference evidence="2" key="1">
    <citation type="submission" date="2013-07" db="EMBL/GenBank/DDBJ databases">
        <title>The Genome Sequence of Cryptococcus bestiolae CBS10118.</title>
        <authorList>
            <consortium name="The Broad Institute Genome Sequencing Platform"/>
            <person name="Cuomo C."/>
            <person name="Litvintseva A."/>
            <person name="Chen Y."/>
            <person name="Heitman J."/>
            <person name="Sun S."/>
            <person name="Springer D."/>
            <person name="Dromer F."/>
            <person name="Young S.K."/>
            <person name="Zeng Q."/>
            <person name="Gargeya S."/>
            <person name="Fitzgerald M."/>
            <person name="Abouelleil A."/>
            <person name="Alvarado L."/>
            <person name="Berlin A.M."/>
            <person name="Chapman S.B."/>
            <person name="Dewar J."/>
            <person name="Goldberg J."/>
            <person name="Griggs A."/>
            <person name="Gujja S."/>
            <person name="Hansen M."/>
            <person name="Howarth C."/>
            <person name="Imamovic A."/>
            <person name="Larimer J."/>
            <person name="McCowan C."/>
            <person name="Murphy C."/>
            <person name="Pearson M."/>
            <person name="Priest M."/>
            <person name="Roberts A."/>
            <person name="Saif S."/>
            <person name="Shea T."/>
            <person name="Sykes S."/>
            <person name="Wortman J."/>
            <person name="Nusbaum C."/>
            <person name="Birren B."/>
        </authorList>
    </citation>
    <scope>NUCLEOTIDE SEQUENCE [LARGE SCALE GENOMIC DNA]</scope>
    <source>
        <strain evidence="2">CBS 10118</strain>
    </source>
</reference>
<protein>
    <submittedName>
        <fullName evidence="2">Uncharacterized protein</fullName>
    </submittedName>
</protein>
<feature type="region of interest" description="Disordered" evidence="1">
    <location>
        <begin position="1"/>
        <end position="86"/>
    </location>
</feature>
<proteinExistence type="predicted"/>
<reference evidence="3" key="2">
    <citation type="submission" date="2013-07" db="EMBL/GenBank/DDBJ databases">
        <authorList>
            <consortium name="The Broad Institute Genome Sequencing Platform"/>
            <person name="Cuomo C."/>
            <person name="Litvintseva A."/>
            <person name="Chen Y."/>
            <person name="Heitman J."/>
            <person name="Sun S."/>
            <person name="Springer D."/>
            <person name="Dromer F."/>
            <person name="Young S.K."/>
            <person name="Zeng Q."/>
            <person name="Gargeya S."/>
            <person name="Fitzgerald M."/>
            <person name="Abouelleil A."/>
            <person name="Alvarado L."/>
            <person name="Berlin A.M."/>
            <person name="Chapman S.B."/>
            <person name="Dewar J."/>
            <person name="Goldberg J."/>
            <person name="Griggs A."/>
            <person name="Gujja S."/>
            <person name="Hansen M."/>
            <person name="Howarth C."/>
            <person name="Imamovic A."/>
            <person name="Larimer J."/>
            <person name="McCowan C."/>
            <person name="Murphy C."/>
            <person name="Pearson M."/>
            <person name="Priest M."/>
            <person name="Roberts A."/>
            <person name="Saif S."/>
            <person name="Shea T."/>
            <person name="Sykes S."/>
            <person name="Wortman J."/>
            <person name="Nusbaum C."/>
            <person name="Birren B."/>
        </authorList>
    </citation>
    <scope>NUCLEOTIDE SEQUENCE</scope>
    <source>
        <strain evidence="3">CBS 10118</strain>
    </source>
</reference>
<reference evidence="2" key="3">
    <citation type="submission" date="2014-01" db="EMBL/GenBank/DDBJ databases">
        <title>Evolution of pathogenesis and genome organization in the Tremellales.</title>
        <authorList>
            <person name="Cuomo C."/>
            <person name="Litvintseva A."/>
            <person name="Heitman J."/>
            <person name="Chen Y."/>
            <person name="Sun S."/>
            <person name="Springer D."/>
            <person name="Dromer F."/>
            <person name="Young S."/>
            <person name="Zeng Q."/>
            <person name="Chapman S."/>
            <person name="Gujja S."/>
            <person name="Saif S."/>
            <person name="Birren B."/>
        </authorList>
    </citation>
    <scope>NUCLEOTIDE SEQUENCE</scope>
    <source>
        <strain evidence="2">CBS 10118</strain>
    </source>
</reference>
<feature type="compositionally biased region" description="Basic and acidic residues" evidence="1">
    <location>
        <begin position="74"/>
        <end position="84"/>
    </location>
</feature>
<feature type="compositionally biased region" description="Low complexity" evidence="1">
    <location>
        <begin position="36"/>
        <end position="70"/>
    </location>
</feature>
<accession>A0A1B9G871</accession>
<evidence type="ECO:0000313" key="3">
    <source>
        <dbReference type="EMBL" id="WVW81381.1"/>
    </source>
</evidence>
<dbReference type="AlphaFoldDB" id="A0A1B9G871"/>
<name>A0A1B9G871_9TREE</name>
<evidence type="ECO:0000313" key="4">
    <source>
        <dbReference type="Proteomes" id="UP000092730"/>
    </source>
</evidence>
<reference evidence="3" key="4">
    <citation type="submission" date="2024-02" db="EMBL/GenBank/DDBJ databases">
        <title>Comparative genomics of Cryptococcus and Kwoniella reveals pathogenesis evolution and contrasting modes of karyotype evolution via chromosome fusion or intercentromeric recombination.</title>
        <authorList>
            <person name="Coelho M.A."/>
            <person name="David-Palma M."/>
            <person name="Shea T."/>
            <person name="Bowers K."/>
            <person name="McGinley-Smith S."/>
            <person name="Mohammad A.W."/>
            <person name="Gnirke A."/>
            <person name="Yurkov A.M."/>
            <person name="Nowrousian M."/>
            <person name="Sun S."/>
            <person name="Cuomo C.A."/>
            <person name="Heitman J."/>
        </authorList>
    </citation>
    <scope>NUCLEOTIDE SEQUENCE</scope>
    <source>
        <strain evidence="3">CBS 10118</strain>
    </source>
</reference>